<evidence type="ECO:0000313" key="3">
    <source>
        <dbReference type="EMBL" id="KFD17858.1"/>
    </source>
</evidence>
<dbReference type="Pfam" id="PF03372">
    <property type="entry name" value="Exo_endo_phos"/>
    <property type="match status" value="1"/>
</dbReference>
<dbReference type="SUPFAM" id="SSF56219">
    <property type="entry name" value="DNase I-like"/>
    <property type="match status" value="1"/>
</dbReference>
<gene>
    <name evidence="3" type="ORF">GTPT_2905</name>
</gene>
<organism evidence="3 4">
    <name type="scientific">Tatumella ptyseos ATCC 33301</name>
    <dbReference type="NCBI Taxonomy" id="1005995"/>
    <lineage>
        <taxon>Bacteria</taxon>
        <taxon>Pseudomonadati</taxon>
        <taxon>Pseudomonadota</taxon>
        <taxon>Gammaproteobacteria</taxon>
        <taxon>Enterobacterales</taxon>
        <taxon>Erwiniaceae</taxon>
        <taxon>Tatumella</taxon>
    </lineage>
</organism>
<feature type="transmembrane region" description="Helical" evidence="1">
    <location>
        <begin position="59"/>
        <end position="79"/>
    </location>
</feature>
<proteinExistence type="predicted"/>
<keyword evidence="1" id="KW-0812">Transmembrane</keyword>
<evidence type="ECO:0000313" key="4">
    <source>
        <dbReference type="Proteomes" id="UP000028602"/>
    </source>
</evidence>
<dbReference type="InterPro" id="IPR036691">
    <property type="entry name" value="Endo/exonu/phosph_ase_sf"/>
</dbReference>
<keyword evidence="1" id="KW-0472">Membrane</keyword>
<dbReference type="eggNOG" id="COG3021">
    <property type="taxonomic scope" value="Bacteria"/>
</dbReference>
<feature type="transmembrane region" description="Helical" evidence="1">
    <location>
        <begin position="34"/>
        <end position="52"/>
    </location>
</feature>
<dbReference type="AlphaFoldDB" id="A0A085JBL2"/>
<comment type="caution">
    <text evidence="3">The sequence shown here is derived from an EMBL/GenBank/DDBJ whole genome shotgun (WGS) entry which is preliminary data.</text>
</comment>
<dbReference type="RefSeq" id="WP_029991616.1">
    <property type="nucleotide sequence ID" value="NZ_ATMJ01000072.1"/>
</dbReference>
<dbReference type="Proteomes" id="UP000028602">
    <property type="component" value="Unassembled WGS sequence"/>
</dbReference>
<keyword evidence="1" id="KW-1133">Transmembrane helix</keyword>
<feature type="domain" description="Endonuclease/exonuclease/phosphatase" evidence="2">
    <location>
        <begin position="107"/>
        <end position="311"/>
    </location>
</feature>
<evidence type="ECO:0000256" key="1">
    <source>
        <dbReference type="SAM" id="Phobius"/>
    </source>
</evidence>
<evidence type="ECO:0000259" key="2">
    <source>
        <dbReference type="Pfam" id="PF03372"/>
    </source>
</evidence>
<reference evidence="3 4" key="1">
    <citation type="submission" date="2014-05" db="EMBL/GenBank/DDBJ databases">
        <title>ATOL: Assembling a taxonomically balanced genome-scale reconstruction of the evolutionary history of the Enterobacteriaceae.</title>
        <authorList>
            <person name="Plunkett G.III."/>
            <person name="Neeno-Eckwall E.C."/>
            <person name="Glasner J.D."/>
            <person name="Perna N.T."/>
        </authorList>
    </citation>
    <scope>NUCLEOTIDE SEQUENCE [LARGE SCALE GENOMIC DNA]</scope>
    <source>
        <strain evidence="3 4">ATCC 33301</strain>
    </source>
</reference>
<dbReference type="Gene3D" id="3.60.10.10">
    <property type="entry name" value="Endonuclease/exonuclease/phosphatase"/>
    <property type="match status" value="1"/>
</dbReference>
<dbReference type="EMBL" id="JMPR01000043">
    <property type="protein sequence ID" value="KFD17858.1"/>
    <property type="molecule type" value="Genomic_DNA"/>
</dbReference>
<protein>
    <recommendedName>
        <fullName evidence="2">Endonuclease/exonuclease/phosphatase domain-containing protein</fullName>
    </recommendedName>
</protein>
<accession>A0A085JBL2</accession>
<dbReference type="GO" id="GO:0003824">
    <property type="term" value="F:catalytic activity"/>
    <property type="evidence" value="ECO:0007669"/>
    <property type="project" value="InterPro"/>
</dbReference>
<sequence length="366" mass="41914">MVTFDICITLLLLLVTLLPLSRHTAWWVRVWDFPRLQLLIISALSGIVQFFLFTHAPWLAGAVLLICLGCCGYQCWWIFPYTRLLKKQVRDAEGYTAHPGIRILVSNVLTPNRQAGKLLKQVRIEAPDVLVAVETDTWWEQQLSVLDQDYPYSVRCPKDNLYGMHVWSRLPLRDAEIQYLVDQQIPSMHMLVTLPEGIEVRLHCVHPMPPSPTENDESQDRDAELVLVGKSVAQAMLPVIVTGDLNDVAWSRTTRLFLKISGLLDPRRGRGMYCTFNARYPLLRWPLDHIFHSQEFILGSLRRLEDIGSDHYPFLAHLLYVPQEGQQQESLVKGAEDEQLARDILQQNESLTLPVHTPGENNGPFH</sequence>
<name>A0A085JBL2_9GAMM</name>
<dbReference type="InterPro" id="IPR005135">
    <property type="entry name" value="Endo/exonuclease/phosphatase"/>
</dbReference>
<keyword evidence="4" id="KW-1185">Reference proteome</keyword>